<evidence type="ECO:0000256" key="10">
    <source>
        <dbReference type="ARBA" id="ARBA00049406"/>
    </source>
</evidence>
<dbReference type="EC" id="4.3.1.17" evidence="11"/>
<evidence type="ECO:0000256" key="7">
    <source>
        <dbReference type="ARBA" id="ARBA00023004"/>
    </source>
</evidence>
<dbReference type="NCBIfam" id="TIGR00720">
    <property type="entry name" value="sda_mono"/>
    <property type="match status" value="1"/>
</dbReference>
<dbReference type="InterPro" id="IPR029009">
    <property type="entry name" value="ASB_dom_sf"/>
</dbReference>
<dbReference type="GO" id="GO:0051539">
    <property type="term" value="F:4 iron, 4 sulfur cluster binding"/>
    <property type="evidence" value="ECO:0007669"/>
    <property type="project" value="UniProtKB-UniRule"/>
</dbReference>
<dbReference type="PANTHER" id="PTHR30182">
    <property type="entry name" value="L-SERINE DEHYDRATASE"/>
    <property type="match status" value="1"/>
</dbReference>
<dbReference type="Pfam" id="PF03313">
    <property type="entry name" value="SDH_alpha"/>
    <property type="match status" value="1"/>
</dbReference>
<accession>B3VUN0</accession>
<dbReference type="SUPFAM" id="SSF143548">
    <property type="entry name" value="Serine metabolism enzymes domain"/>
    <property type="match status" value="1"/>
</dbReference>
<dbReference type="GO" id="GO:0006094">
    <property type="term" value="P:gluconeogenesis"/>
    <property type="evidence" value="ECO:0007669"/>
    <property type="project" value="UniProtKB-KW"/>
</dbReference>
<reference evidence="14" key="1">
    <citation type="submission" date="2008-06" db="EMBL/GenBank/DDBJ databases">
        <title>Investigation of the impact of ocean acidification on diversity of Alphaproteobacteria in a coastal mesocosm.</title>
        <authorList>
            <person name="Gilbert J.A."/>
            <person name="Craven S."/>
            <person name="Sotres-Fernandez A."/>
            <person name="Munn C."/>
            <person name="Joint I."/>
        </authorList>
    </citation>
    <scope>NUCLEOTIDE SEQUENCE</scope>
</reference>
<evidence type="ECO:0000256" key="2">
    <source>
        <dbReference type="ARBA" id="ARBA00004742"/>
    </source>
</evidence>
<name>B3VUN0_9RHOB</name>
<comment type="similarity">
    <text evidence="3 11">Belongs to the iron-sulfur dependent L-serine dehydratase family.</text>
</comment>
<evidence type="ECO:0000259" key="13">
    <source>
        <dbReference type="Pfam" id="PF03315"/>
    </source>
</evidence>
<dbReference type="InterPro" id="IPR005131">
    <property type="entry name" value="Ser_deHydtase_bsu"/>
</dbReference>
<evidence type="ECO:0000256" key="5">
    <source>
        <dbReference type="ARBA" id="ARBA00022485"/>
    </source>
</evidence>
<evidence type="ECO:0000256" key="6">
    <source>
        <dbReference type="ARBA" id="ARBA00022723"/>
    </source>
</evidence>
<dbReference type="Pfam" id="PF03315">
    <property type="entry name" value="SDH_beta"/>
    <property type="match status" value="1"/>
</dbReference>
<keyword evidence="9 11" id="KW-0456">Lyase</keyword>
<dbReference type="AlphaFoldDB" id="B3VUN0"/>
<evidence type="ECO:0000313" key="14">
    <source>
        <dbReference type="EMBL" id="ACF06962.1"/>
    </source>
</evidence>
<protein>
    <recommendedName>
        <fullName evidence="11">L-serine dehydratase</fullName>
        <ecNumber evidence="11">4.3.1.17</ecNumber>
    </recommendedName>
</protein>
<evidence type="ECO:0000259" key="12">
    <source>
        <dbReference type="Pfam" id="PF03313"/>
    </source>
</evidence>
<dbReference type="EMBL" id="EU819142">
    <property type="protein sequence ID" value="ACF06962.1"/>
    <property type="molecule type" value="Genomic_DNA"/>
</dbReference>
<evidence type="ECO:0000256" key="9">
    <source>
        <dbReference type="ARBA" id="ARBA00023239"/>
    </source>
</evidence>
<evidence type="ECO:0000256" key="3">
    <source>
        <dbReference type="ARBA" id="ARBA00008636"/>
    </source>
</evidence>
<dbReference type="Gene3D" id="3.30.1330.90">
    <property type="entry name" value="D-3-phosphoglycerate dehydrogenase, domain 3"/>
    <property type="match status" value="1"/>
</dbReference>
<comment type="pathway">
    <text evidence="2">Carbohydrate biosynthesis; gluconeogenesis.</text>
</comment>
<comment type="catalytic activity">
    <reaction evidence="10 11">
        <text>L-serine = pyruvate + NH4(+)</text>
        <dbReference type="Rhea" id="RHEA:19169"/>
        <dbReference type="ChEBI" id="CHEBI:15361"/>
        <dbReference type="ChEBI" id="CHEBI:28938"/>
        <dbReference type="ChEBI" id="CHEBI:33384"/>
        <dbReference type="EC" id="4.3.1.17"/>
    </reaction>
</comment>
<proteinExistence type="inferred from homology"/>
<dbReference type="GO" id="GO:0003941">
    <property type="term" value="F:L-serine ammonia-lyase activity"/>
    <property type="evidence" value="ECO:0007669"/>
    <property type="project" value="UniProtKB-UniRule"/>
</dbReference>
<evidence type="ECO:0000256" key="8">
    <source>
        <dbReference type="ARBA" id="ARBA00023014"/>
    </source>
</evidence>
<comment type="cofactor">
    <cofactor evidence="1 11">
        <name>[4Fe-4S] cluster</name>
        <dbReference type="ChEBI" id="CHEBI:49883"/>
    </cofactor>
</comment>
<organism evidence="14">
    <name type="scientific">uncultured Roseobacter sp</name>
    <dbReference type="NCBI Taxonomy" id="114847"/>
    <lineage>
        <taxon>Bacteria</taxon>
        <taxon>Pseudomonadati</taxon>
        <taxon>Pseudomonadota</taxon>
        <taxon>Alphaproteobacteria</taxon>
        <taxon>Rhodobacterales</taxon>
        <taxon>Roseobacteraceae</taxon>
        <taxon>Roseobacter</taxon>
        <taxon>environmental samples</taxon>
    </lineage>
</organism>
<dbReference type="PANTHER" id="PTHR30182:SF1">
    <property type="entry name" value="L-SERINE DEHYDRATASE 1"/>
    <property type="match status" value="1"/>
</dbReference>
<keyword evidence="4 11" id="KW-0312">Gluconeogenesis</keyword>
<dbReference type="InterPro" id="IPR005130">
    <property type="entry name" value="Ser_deHydtase-like_asu"/>
</dbReference>
<keyword evidence="8 11" id="KW-0411">Iron-sulfur</keyword>
<keyword evidence="6 11" id="KW-0479">Metal-binding</keyword>
<keyword evidence="7 11" id="KW-0408">Iron</keyword>
<keyword evidence="5 11" id="KW-0004">4Fe-4S</keyword>
<sequence length="481" mass="50653">MSHFRRQTLSNHDQPKLYTPARSSMFLSVFDMFKVGIGPSSSHTMGPMVAAGMFLDLLRDNPFEAAGLKARLHGSLAFTGVGHATDRATLLGLAGFSPETYDAAKAEATLEAMKRNKEVNPDGLGTLHLDPASDIVFDFGPSLPGHTNGMILMATDAQGDVILQQTYYSIGGGFVVTAEDMASGVSTGDMDPYPHEFNTANELLALCAAQEKSIAQIKRENELSRRSAAALDRGLAKIWEVMNDCINRGLDRGGILPGGLNVKRRAKPIHEALMAERGLNMPAPHTINDWMSVYAMAVNEENAAGGQVVTAPTNGAAGVVPATLRYWLDHVPGATPKRIPEFLLTAAAIGGLIKFNASISGAECGCQAEVGSASAMAAAGLCAVLGGSPAQVENAAEIALEHHLGMTCDPVKGLVQVPCIERNGLGCIKAVSAASLSMRGDGTHLVSLDACVETMRQTGLDMHEKYKETSLGGLAVNVPNC</sequence>
<dbReference type="InterPro" id="IPR051318">
    <property type="entry name" value="Fe-S_L-Ser"/>
</dbReference>
<evidence type="ECO:0000256" key="4">
    <source>
        <dbReference type="ARBA" id="ARBA00022432"/>
    </source>
</evidence>
<evidence type="ECO:0000256" key="1">
    <source>
        <dbReference type="ARBA" id="ARBA00001966"/>
    </source>
</evidence>
<dbReference type="InterPro" id="IPR004644">
    <property type="entry name" value="Fe-S_L-Ser_mono"/>
</dbReference>
<dbReference type="GO" id="GO:0046872">
    <property type="term" value="F:metal ion binding"/>
    <property type="evidence" value="ECO:0007669"/>
    <property type="project" value="UniProtKB-KW"/>
</dbReference>
<feature type="domain" description="Serine dehydratase-like alpha subunit" evidence="12">
    <location>
        <begin position="211"/>
        <end position="475"/>
    </location>
</feature>
<feature type="domain" description="Serine dehydratase beta chain" evidence="13">
    <location>
        <begin position="28"/>
        <end position="179"/>
    </location>
</feature>
<evidence type="ECO:0000256" key="11">
    <source>
        <dbReference type="RuleBase" id="RU366059"/>
    </source>
</evidence>